<sequence length="379" mass="43534">MDSLASSFASSKIVSTPIFYGKRAWPGGPSIQQNFLLPLSIIYYIAKNPLSTKVYQKLVKTCKFFFEKNPIIIFDNLDTLDNTTKYHISQNANLVCSQNNFECCVKADLKTLSTKIWITRGLHIHRHIENCVAGIVQKNFRFEILRLVINDNDIIFDDLKYLASYARRVTLWINTIKYKNGSIVMLDKILELFPSNIFYFSFYFGKEGVSMVNDSTMKNILKLQNLQNLETFKMLDCPDTLNVEDLSAFIKKFENTEIFFCFDTNLSQEYKEQLDSLIDEVIESHVPKRIISYPGQNGAKFKILISRFSHNVTVPVTIPGENEVEDLENNDGFDAEAQHVEDEPTVDDKFESDETETDAGSTCCIAFLFNKIKNFFKST</sequence>
<proteinExistence type="predicted"/>
<evidence type="ECO:0000313" key="1">
    <source>
        <dbReference type="Proteomes" id="UP000887580"/>
    </source>
</evidence>
<reference evidence="2" key="1">
    <citation type="submission" date="2022-11" db="UniProtKB">
        <authorList>
            <consortium name="WormBaseParasite"/>
        </authorList>
    </citation>
    <scope>IDENTIFICATION</scope>
</reference>
<dbReference type="Proteomes" id="UP000887580">
    <property type="component" value="Unplaced"/>
</dbReference>
<accession>A0AC35GP31</accession>
<name>A0AC35GP31_9BILA</name>
<dbReference type="WBParaSite" id="PS1159_v2.g719.t1">
    <property type="protein sequence ID" value="PS1159_v2.g719.t1"/>
    <property type="gene ID" value="PS1159_v2.g719"/>
</dbReference>
<evidence type="ECO:0000313" key="2">
    <source>
        <dbReference type="WBParaSite" id="PS1159_v2.g719.t1"/>
    </source>
</evidence>
<protein>
    <submittedName>
        <fullName evidence="2">Uncharacterized protein</fullName>
    </submittedName>
</protein>
<organism evidence="1 2">
    <name type="scientific">Panagrolaimus sp. PS1159</name>
    <dbReference type="NCBI Taxonomy" id="55785"/>
    <lineage>
        <taxon>Eukaryota</taxon>
        <taxon>Metazoa</taxon>
        <taxon>Ecdysozoa</taxon>
        <taxon>Nematoda</taxon>
        <taxon>Chromadorea</taxon>
        <taxon>Rhabditida</taxon>
        <taxon>Tylenchina</taxon>
        <taxon>Panagrolaimomorpha</taxon>
        <taxon>Panagrolaimoidea</taxon>
        <taxon>Panagrolaimidae</taxon>
        <taxon>Panagrolaimus</taxon>
    </lineage>
</organism>